<keyword evidence="2" id="KW-1185">Reference proteome</keyword>
<name>A0A9W8ZJZ1_9PLEO</name>
<dbReference type="Gene3D" id="1.25.40.20">
    <property type="entry name" value="Ankyrin repeat-containing domain"/>
    <property type="match status" value="1"/>
</dbReference>
<dbReference type="Proteomes" id="UP001140510">
    <property type="component" value="Unassembled WGS sequence"/>
</dbReference>
<evidence type="ECO:0000313" key="2">
    <source>
        <dbReference type="Proteomes" id="UP001140510"/>
    </source>
</evidence>
<evidence type="ECO:0000313" key="1">
    <source>
        <dbReference type="EMBL" id="KAJ4408815.1"/>
    </source>
</evidence>
<dbReference type="SUPFAM" id="SSF48403">
    <property type="entry name" value="Ankyrin repeat"/>
    <property type="match status" value="1"/>
</dbReference>
<reference evidence="1" key="1">
    <citation type="submission" date="2022-10" db="EMBL/GenBank/DDBJ databases">
        <title>Tapping the CABI collections for fungal endophytes: first genome assemblies for Collariella, Neodidymelliopsis, Ascochyta clinopodiicola, Didymella pomorum, Didymosphaeria variabile, Neocosmospora piperis and Neocucurbitaria cava.</title>
        <authorList>
            <person name="Hill R."/>
        </authorList>
    </citation>
    <scope>NUCLEOTIDE SEQUENCE</scope>
    <source>
        <strain evidence="1">IMI 355091</strain>
    </source>
</reference>
<dbReference type="EMBL" id="JAPEVA010000014">
    <property type="protein sequence ID" value="KAJ4408815.1"/>
    <property type="molecule type" value="Genomic_DNA"/>
</dbReference>
<organism evidence="1 2">
    <name type="scientific">Didymella pomorum</name>
    <dbReference type="NCBI Taxonomy" id="749634"/>
    <lineage>
        <taxon>Eukaryota</taxon>
        <taxon>Fungi</taxon>
        <taxon>Dikarya</taxon>
        <taxon>Ascomycota</taxon>
        <taxon>Pezizomycotina</taxon>
        <taxon>Dothideomycetes</taxon>
        <taxon>Pleosporomycetidae</taxon>
        <taxon>Pleosporales</taxon>
        <taxon>Pleosporineae</taxon>
        <taxon>Didymellaceae</taxon>
        <taxon>Didymella</taxon>
    </lineage>
</organism>
<dbReference type="AlphaFoldDB" id="A0A9W8ZJZ1"/>
<proteinExistence type="predicted"/>
<dbReference type="OrthoDB" id="443402at2759"/>
<sequence>MAFAILHGLENYVLEKSKGPSTISKKGKPLLDYACVHGKEHCAPLRPKIARALLQHGADPNAEFNGRTVWQNAIEAEYEDLTVWLMLLNSLASHGANPNAYLPRQRGAKEFRRSALRLIKLKMIKHNSEFSEEDRLYRSLLSLLKSKGAREVEWHEMEDGSFRRIQQAEFKGRSIFKYIFTEPSGGLESYDSSDRWGRKFL</sequence>
<comment type="caution">
    <text evidence="1">The sequence shown here is derived from an EMBL/GenBank/DDBJ whole genome shotgun (WGS) entry which is preliminary data.</text>
</comment>
<gene>
    <name evidence="1" type="ORF">N0V91_003071</name>
</gene>
<protein>
    <recommendedName>
        <fullName evidence="3">Ankyrin repeat protein</fullName>
    </recommendedName>
</protein>
<dbReference type="InterPro" id="IPR036770">
    <property type="entry name" value="Ankyrin_rpt-contain_sf"/>
</dbReference>
<evidence type="ECO:0008006" key="3">
    <source>
        <dbReference type="Google" id="ProtNLM"/>
    </source>
</evidence>
<accession>A0A9W8ZJZ1</accession>